<evidence type="ECO:0000259" key="11">
    <source>
        <dbReference type="PROSITE" id="PS50262"/>
    </source>
</evidence>
<dbReference type="AlphaFoldDB" id="A0A3M6URF9"/>
<feature type="transmembrane region" description="Helical" evidence="10">
    <location>
        <begin position="55"/>
        <end position="78"/>
    </location>
</feature>
<evidence type="ECO:0000313" key="13">
    <source>
        <dbReference type="Proteomes" id="UP000275408"/>
    </source>
</evidence>
<dbReference type="GO" id="GO:0004930">
    <property type="term" value="F:G protein-coupled receptor activity"/>
    <property type="evidence" value="ECO:0007669"/>
    <property type="project" value="UniProtKB-KW"/>
</dbReference>
<name>A0A3M6URF9_POCDA</name>
<dbReference type="PANTHER" id="PTHR24246">
    <property type="entry name" value="OLFACTORY RECEPTOR AND ADENOSINE RECEPTOR"/>
    <property type="match status" value="1"/>
</dbReference>
<gene>
    <name evidence="12" type="ORF">pdam_00011681</name>
</gene>
<evidence type="ECO:0000256" key="2">
    <source>
        <dbReference type="ARBA" id="ARBA00022475"/>
    </source>
</evidence>
<evidence type="ECO:0000256" key="7">
    <source>
        <dbReference type="ARBA" id="ARBA00023170"/>
    </source>
</evidence>
<evidence type="ECO:0000256" key="3">
    <source>
        <dbReference type="ARBA" id="ARBA00022692"/>
    </source>
</evidence>
<keyword evidence="9" id="KW-0807">Transducer</keyword>
<dbReference type="OrthoDB" id="5954262at2759"/>
<feature type="transmembrane region" description="Helical" evidence="10">
    <location>
        <begin position="449"/>
        <end position="467"/>
    </location>
</feature>
<proteinExistence type="predicted"/>
<evidence type="ECO:0000256" key="8">
    <source>
        <dbReference type="ARBA" id="ARBA00023180"/>
    </source>
</evidence>
<dbReference type="CDD" id="cd00637">
    <property type="entry name" value="7tm_classA_rhodopsin-like"/>
    <property type="match status" value="2"/>
</dbReference>
<evidence type="ECO:0000256" key="10">
    <source>
        <dbReference type="SAM" id="Phobius"/>
    </source>
</evidence>
<feature type="transmembrane region" description="Helical" evidence="10">
    <location>
        <begin position="203"/>
        <end position="226"/>
    </location>
</feature>
<evidence type="ECO:0000256" key="9">
    <source>
        <dbReference type="ARBA" id="ARBA00023224"/>
    </source>
</evidence>
<keyword evidence="2" id="KW-1003">Cell membrane</keyword>
<reference evidence="12 13" key="1">
    <citation type="journal article" date="2018" name="Sci. Rep.">
        <title>Comparative analysis of the Pocillopora damicornis genome highlights role of immune system in coral evolution.</title>
        <authorList>
            <person name="Cunning R."/>
            <person name="Bay R.A."/>
            <person name="Gillette P."/>
            <person name="Baker A.C."/>
            <person name="Traylor-Knowles N."/>
        </authorList>
    </citation>
    <scope>NUCLEOTIDE SEQUENCE [LARGE SCALE GENOMIC DNA]</scope>
    <source>
        <strain evidence="12">RSMAS</strain>
        <tissue evidence="12">Whole animal</tissue>
    </source>
</reference>
<dbReference type="Pfam" id="PF00001">
    <property type="entry name" value="7tm_1"/>
    <property type="match status" value="2"/>
</dbReference>
<sequence length="636" mass="72185">MDSHEAEENLDLESSSWKVWCSIYGILSFFIIVVNTLALFTFIKTPSLKCRKHIMVINLVVADLSYGALGLPTFIYYAFKPTLISFNVSTVLTSFSKLVCLFSVTAIAMDRMYSVVWPIHHKVISINVYKCAVMAVWIVSAGVATFEMYNRGTFSKKPKTFIPVLLIALLVAGIVTIGCYVCIWFKARRRRKRTTTKQDRNLVFTLLLVTGVFMVTWGIPISFLSVSRMCKKCYQFSAVAFKCMQLLFALQSLINPIIYCFRLPTFKISLKMRLQELKSSGRGNAPRRSSKVTAKPELWRTSVIKETPKQPKSEQSSMDIRQVKEIVQTLSTGTLRAWTGVYAVESFIIVFVNSLSLYTFIKTPSLKTRKHMMVVNLAVADLIFGALGISSLIYLIFKPTITSVYVLNASYTFPKAACLFTLGVIAVERMHAVVWPLRHKVMSGRVHKIALVGIWILSGIVTALELYNTDAFGESVRFVFFLPMTIFGVISITIVCYVCIWIKVKRRRQSVHGAATRKDKSLVHTLLLITGVFVLMWALPITYFSASKICDSCYKITYPLLFHLFNALLALQSFLNPIIYCFRLPMFRMSLKARLREMKHSVCFLQRLSLESRKRGTRTELPTSVVRENQGSLEVV</sequence>
<keyword evidence="7" id="KW-0675">Receptor</keyword>
<accession>A0A3M6URF9</accession>
<evidence type="ECO:0000313" key="12">
    <source>
        <dbReference type="EMBL" id="RMX56242.1"/>
    </source>
</evidence>
<evidence type="ECO:0000256" key="6">
    <source>
        <dbReference type="ARBA" id="ARBA00023136"/>
    </source>
</evidence>
<comment type="subcellular location">
    <subcellularLocation>
        <location evidence="1">Cell membrane</location>
        <topology evidence="1">Multi-pass membrane protein</topology>
    </subcellularLocation>
</comment>
<dbReference type="EMBL" id="RCHS01000878">
    <property type="protein sequence ID" value="RMX56242.1"/>
    <property type="molecule type" value="Genomic_DNA"/>
</dbReference>
<dbReference type="GO" id="GO:0005886">
    <property type="term" value="C:plasma membrane"/>
    <property type="evidence" value="ECO:0007669"/>
    <property type="project" value="UniProtKB-SubCell"/>
</dbReference>
<dbReference type="SUPFAM" id="SSF81321">
    <property type="entry name" value="Family A G protein-coupled receptor-like"/>
    <property type="match status" value="2"/>
</dbReference>
<feature type="domain" description="G-protein coupled receptors family 1 profile" evidence="11">
    <location>
        <begin position="352"/>
        <end position="580"/>
    </location>
</feature>
<organism evidence="12 13">
    <name type="scientific">Pocillopora damicornis</name>
    <name type="common">Cauliflower coral</name>
    <name type="synonym">Millepora damicornis</name>
    <dbReference type="NCBI Taxonomy" id="46731"/>
    <lineage>
        <taxon>Eukaryota</taxon>
        <taxon>Metazoa</taxon>
        <taxon>Cnidaria</taxon>
        <taxon>Anthozoa</taxon>
        <taxon>Hexacorallia</taxon>
        <taxon>Scleractinia</taxon>
        <taxon>Astrocoeniina</taxon>
        <taxon>Pocilloporidae</taxon>
        <taxon>Pocillopora</taxon>
    </lineage>
</organism>
<dbReference type="InterPro" id="IPR000276">
    <property type="entry name" value="GPCR_Rhodpsn"/>
</dbReference>
<feature type="transmembrane region" description="Helical" evidence="10">
    <location>
        <begin position="84"/>
        <end position="107"/>
    </location>
</feature>
<feature type="transmembrane region" description="Helical" evidence="10">
    <location>
        <begin position="128"/>
        <end position="149"/>
    </location>
</feature>
<comment type="caution">
    <text evidence="12">The sequence shown here is derived from an EMBL/GenBank/DDBJ whole genome shotgun (WGS) entry which is preliminary data.</text>
</comment>
<dbReference type="PRINTS" id="PR00237">
    <property type="entry name" value="GPCRRHODOPSN"/>
</dbReference>
<keyword evidence="5" id="KW-0297">G-protein coupled receptor</keyword>
<protein>
    <recommendedName>
        <fullName evidence="11">G-protein coupled receptors family 1 profile domain-containing protein</fullName>
    </recommendedName>
</protein>
<evidence type="ECO:0000256" key="4">
    <source>
        <dbReference type="ARBA" id="ARBA00022989"/>
    </source>
</evidence>
<dbReference type="PANTHER" id="PTHR24246:SF27">
    <property type="entry name" value="ADENOSINE RECEPTOR, ISOFORM A"/>
    <property type="match status" value="1"/>
</dbReference>
<feature type="transmembrane region" description="Helical" evidence="10">
    <location>
        <begin position="373"/>
        <end position="397"/>
    </location>
</feature>
<evidence type="ECO:0000256" key="1">
    <source>
        <dbReference type="ARBA" id="ARBA00004651"/>
    </source>
</evidence>
<feature type="domain" description="G-protein coupled receptors family 1 profile" evidence="11">
    <location>
        <begin position="34"/>
        <end position="259"/>
    </location>
</feature>
<feature type="transmembrane region" description="Helical" evidence="10">
    <location>
        <begin position="409"/>
        <end position="428"/>
    </location>
</feature>
<dbReference type="Proteomes" id="UP000275408">
    <property type="component" value="Unassembled WGS sequence"/>
</dbReference>
<evidence type="ECO:0000256" key="5">
    <source>
        <dbReference type="ARBA" id="ARBA00023040"/>
    </source>
</evidence>
<dbReference type="InterPro" id="IPR017452">
    <property type="entry name" value="GPCR_Rhodpsn_7TM"/>
</dbReference>
<feature type="transmembrane region" description="Helical" evidence="10">
    <location>
        <begin position="23"/>
        <end position="43"/>
    </location>
</feature>
<feature type="transmembrane region" description="Helical" evidence="10">
    <location>
        <begin position="522"/>
        <end position="540"/>
    </location>
</feature>
<keyword evidence="3 10" id="KW-0812">Transmembrane</keyword>
<keyword evidence="13" id="KW-1185">Reference proteome</keyword>
<feature type="transmembrane region" description="Helical" evidence="10">
    <location>
        <begin position="340"/>
        <end position="361"/>
    </location>
</feature>
<feature type="transmembrane region" description="Helical" evidence="10">
    <location>
        <begin position="560"/>
        <end position="582"/>
    </location>
</feature>
<feature type="transmembrane region" description="Helical" evidence="10">
    <location>
        <begin position="161"/>
        <end position="183"/>
    </location>
</feature>
<dbReference type="Gene3D" id="1.20.1070.10">
    <property type="entry name" value="Rhodopsin 7-helix transmembrane proteins"/>
    <property type="match status" value="2"/>
</dbReference>
<feature type="transmembrane region" description="Helical" evidence="10">
    <location>
        <begin position="479"/>
        <end position="502"/>
    </location>
</feature>
<keyword evidence="8" id="KW-0325">Glycoprotein</keyword>
<keyword evidence="6 10" id="KW-0472">Membrane</keyword>
<dbReference type="PROSITE" id="PS50262">
    <property type="entry name" value="G_PROTEIN_RECEP_F1_2"/>
    <property type="match status" value="2"/>
</dbReference>
<keyword evidence="4 10" id="KW-1133">Transmembrane helix</keyword>